<dbReference type="Proteomes" id="UP001362999">
    <property type="component" value="Unassembled WGS sequence"/>
</dbReference>
<keyword evidence="2" id="KW-1185">Reference proteome</keyword>
<reference evidence="1 2" key="1">
    <citation type="journal article" date="2024" name="J Genomics">
        <title>Draft genome sequencing and assembly of Favolaschia claudopus CIRM-BRFM 2984 isolated from oak limbs.</title>
        <authorList>
            <person name="Navarro D."/>
            <person name="Drula E."/>
            <person name="Chaduli D."/>
            <person name="Cazenave R."/>
            <person name="Ahrendt S."/>
            <person name="Wang J."/>
            <person name="Lipzen A."/>
            <person name="Daum C."/>
            <person name="Barry K."/>
            <person name="Grigoriev I.V."/>
            <person name="Favel A."/>
            <person name="Rosso M.N."/>
            <person name="Martin F."/>
        </authorList>
    </citation>
    <scope>NUCLEOTIDE SEQUENCE [LARGE SCALE GENOMIC DNA]</scope>
    <source>
        <strain evidence="1 2">CIRM-BRFM 2984</strain>
    </source>
</reference>
<evidence type="ECO:0000313" key="2">
    <source>
        <dbReference type="Proteomes" id="UP001362999"/>
    </source>
</evidence>
<accession>A0AAV9Z362</accession>
<dbReference type="AlphaFoldDB" id="A0AAV9Z362"/>
<sequence length="367" mass="41542">MQATQVPSFLPMSAERGAILPAMLLSCGVVCAHRPPYSPPSGWRKLLEYWLPRAANHMLYLDLVGRSDDPTQTALLFSTVAPYSLTWRVLECFLQPAILSHIDTVRGRMPLLRELRVWWKSGASEPSAEDGPFTAFSDAPQLRRVSKFYTILQNLEELSIDLQTSPGMAQPMPVVLDHVHDLLLRDQFGRSIGFLSYIALPGLQTLNIGSEWFYEGDRDLLVAFLNRSPCALKVVFMECLYNYEVVVAALAVMDQVAEVILRFVHWKPSDLAQLFARITSDPSFLPNLRALRLPQCETVVPYAEMTEMLASRRFDRENKSRIDLFELACDSGRIDELHNTVDEKFQALMDDGMEIHIIQTPDGLVLK</sequence>
<organism evidence="1 2">
    <name type="scientific">Favolaschia claudopus</name>
    <dbReference type="NCBI Taxonomy" id="2862362"/>
    <lineage>
        <taxon>Eukaryota</taxon>
        <taxon>Fungi</taxon>
        <taxon>Dikarya</taxon>
        <taxon>Basidiomycota</taxon>
        <taxon>Agaricomycotina</taxon>
        <taxon>Agaricomycetes</taxon>
        <taxon>Agaricomycetidae</taxon>
        <taxon>Agaricales</taxon>
        <taxon>Marasmiineae</taxon>
        <taxon>Mycenaceae</taxon>
        <taxon>Favolaschia</taxon>
    </lineage>
</organism>
<comment type="caution">
    <text evidence="1">The sequence shown here is derived from an EMBL/GenBank/DDBJ whole genome shotgun (WGS) entry which is preliminary data.</text>
</comment>
<gene>
    <name evidence="1" type="ORF">R3P38DRAFT_3243353</name>
</gene>
<proteinExistence type="predicted"/>
<dbReference type="EMBL" id="JAWWNJ010000224">
    <property type="protein sequence ID" value="KAK6969439.1"/>
    <property type="molecule type" value="Genomic_DNA"/>
</dbReference>
<name>A0AAV9Z362_9AGAR</name>
<evidence type="ECO:0000313" key="1">
    <source>
        <dbReference type="EMBL" id="KAK6969439.1"/>
    </source>
</evidence>
<protein>
    <submittedName>
        <fullName evidence="1">Uncharacterized protein</fullName>
    </submittedName>
</protein>